<dbReference type="GO" id="GO:0000271">
    <property type="term" value="P:polysaccharide biosynthetic process"/>
    <property type="evidence" value="ECO:0007669"/>
    <property type="project" value="TreeGrafter"/>
</dbReference>
<keyword evidence="3 4" id="KW-0663">Pyridoxal phosphate</keyword>
<dbReference type="AlphaFoldDB" id="A0A1I4SC76"/>
<keyword evidence="6" id="KW-1185">Reference proteome</keyword>
<dbReference type="Gene3D" id="3.90.1150.10">
    <property type="entry name" value="Aspartate Aminotransferase, domain 1"/>
    <property type="match status" value="1"/>
</dbReference>
<dbReference type="PANTHER" id="PTHR30244">
    <property type="entry name" value="TRANSAMINASE"/>
    <property type="match status" value="1"/>
</dbReference>
<accession>A0A1I4SC76</accession>
<feature type="active site" description="Proton acceptor" evidence="2">
    <location>
        <position position="190"/>
    </location>
</feature>
<evidence type="ECO:0000313" key="5">
    <source>
        <dbReference type="EMBL" id="SFM62069.1"/>
    </source>
</evidence>
<comment type="similarity">
    <text evidence="1 4">Belongs to the DegT/DnrJ/EryC1 family.</text>
</comment>
<dbReference type="CDD" id="cd00616">
    <property type="entry name" value="AHBA_syn"/>
    <property type="match status" value="1"/>
</dbReference>
<sequence length="382" mass="42058">MDWIYLSEPHPSGKELRYIEEALQSKRITSGGLGVQGFEEDVARFLDTEMLVCATNSGTSALHLGLLLLGVQAGDEVLCQTFTFSASVNPVFYLGATPVFVDSEPLTWNMCPEALETAIKDRMKKGKKPKAIIVVDSYGMPFQADSIQAIAAKYSIPILEDSAEALGSRYKGRPCGTLGDLGVFSFNGNKIITTSSGGALLVANEKQKERAVFLASQAREEAPHYEHHEVGYNYTMSAMAAAVGRGQMEVLEDRIEARRGNHFFYKENFDEVAGISVFSEPDADYFSNHWLSAILIDAQLTKGLTPTFFRTFLEERAIETRPLWKPMHQQSVFCAYPYYGGKVAEHLFATGLCLPSSSSLDAASRNKIHSCVGQLLTEYVGL</sequence>
<dbReference type="RefSeq" id="WP_024981538.1">
    <property type="nucleotide sequence ID" value="NZ_CBCRUM010000004.1"/>
</dbReference>
<dbReference type="GO" id="GO:0030170">
    <property type="term" value="F:pyridoxal phosphate binding"/>
    <property type="evidence" value="ECO:0007669"/>
    <property type="project" value="TreeGrafter"/>
</dbReference>
<evidence type="ECO:0000256" key="1">
    <source>
        <dbReference type="ARBA" id="ARBA00037999"/>
    </source>
</evidence>
<evidence type="ECO:0000313" key="6">
    <source>
        <dbReference type="Proteomes" id="UP000182961"/>
    </source>
</evidence>
<dbReference type="InterPro" id="IPR000653">
    <property type="entry name" value="DegT/StrS_aminotransferase"/>
</dbReference>
<organism evidence="5 6">
    <name type="scientific">Flavobacterium succinicans</name>
    <dbReference type="NCBI Taxonomy" id="29536"/>
    <lineage>
        <taxon>Bacteria</taxon>
        <taxon>Pseudomonadati</taxon>
        <taxon>Bacteroidota</taxon>
        <taxon>Flavobacteriia</taxon>
        <taxon>Flavobacteriales</taxon>
        <taxon>Flavobacteriaceae</taxon>
        <taxon>Flavobacterium</taxon>
    </lineage>
</organism>
<feature type="modified residue" description="N6-(pyridoxal phosphate)lysine" evidence="3">
    <location>
        <position position="190"/>
    </location>
</feature>
<gene>
    <name evidence="5" type="ORF">SAMN05444143_101766</name>
</gene>
<dbReference type="InterPro" id="IPR015424">
    <property type="entry name" value="PyrdxlP-dep_Trfase"/>
</dbReference>
<dbReference type="PIRSF" id="PIRSF000390">
    <property type="entry name" value="PLP_StrS"/>
    <property type="match status" value="1"/>
</dbReference>
<dbReference type="InterPro" id="IPR015422">
    <property type="entry name" value="PyrdxlP-dep_Trfase_small"/>
</dbReference>
<dbReference type="Pfam" id="PF01041">
    <property type="entry name" value="DegT_DnrJ_EryC1"/>
    <property type="match status" value="1"/>
</dbReference>
<protein>
    <submittedName>
        <fullName evidence="5">dTDP-4-amino-4,6-dideoxygalactose transaminase</fullName>
    </submittedName>
</protein>
<dbReference type="InterPro" id="IPR015421">
    <property type="entry name" value="PyrdxlP-dep_Trfase_major"/>
</dbReference>
<dbReference type="GO" id="GO:0008483">
    <property type="term" value="F:transaminase activity"/>
    <property type="evidence" value="ECO:0007669"/>
    <property type="project" value="TreeGrafter"/>
</dbReference>
<dbReference type="eggNOG" id="COG0399">
    <property type="taxonomic scope" value="Bacteria"/>
</dbReference>
<dbReference type="Proteomes" id="UP000182961">
    <property type="component" value="Unassembled WGS sequence"/>
</dbReference>
<evidence type="ECO:0000256" key="3">
    <source>
        <dbReference type="PIRSR" id="PIRSR000390-2"/>
    </source>
</evidence>
<dbReference type="EMBL" id="FOUT01000001">
    <property type="protein sequence ID" value="SFM62069.1"/>
    <property type="molecule type" value="Genomic_DNA"/>
</dbReference>
<name>A0A1I4SC76_9FLAO</name>
<evidence type="ECO:0000256" key="4">
    <source>
        <dbReference type="RuleBase" id="RU004508"/>
    </source>
</evidence>
<dbReference type="SUPFAM" id="SSF53383">
    <property type="entry name" value="PLP-dependent transferases"/>
    <property type="match status" value="1"/>
</dbReference>
<evidence type="ECO:0000256" key="2">
    <source>
        <dbReference type="PIRSR" id="PIRSR000390-1"/>
    </source>
</evidence>
<dbReference type="PANTHER" id="PTHR30244:SF34">
    <property type="entry name" value="DTDP-4-AMINO-4,6-DIDEOXYGALACTOSE TRANSAMINASE"/>
    <property type="match status" value="1"/>
</dbReference>
<proteinExistence type="inferred from homology"/>
<reference evidence="6" key="1">
    <citation type="submission" date="2016-10" db="EMBL/GenBank/DDBJ databases">
        <authorList>
            <person name="Varghese N."/>
            <person name="Submissions S."/>
        </authorList>
    </citation>
    <scope>NUCLEOTIDE SEQUENCE [LARGE SCALE GENOMIC DNA]</scope>
    <source>
        <strain evidence="6">DSM 4002</strain>
    </source>
</reference>
<dbReference type="Gene3D" id="3.40.640.10">
    <property type="entry name" value="Type I PLP-dependent aspartate aminotransferase-like (Major domain)"/>
    <property type="match status" value="1"/>
</dbReference>